<organism evidence="5">
    <name type="scientific">Cyberlindnera fabianii</name>
    <name type="common">Yeast</name>
    <name type="synonym">Hansenula fabianii</name>
    <dbReference type="NCBI Taxonomy" id="36022"/>
    <lineage>
        <taxon>Eukaryota</taxon>
        <taxon>Fungi</taxon>
        <taxon>Dikarya</taxon>
        <taxon>Ascomycota</taxon>
        <taxon>Saccharomycotina</taxon>
        <taxon>Saccharomycetes</taxon>
        <taxon>Phaffomycetales</taxon>
        <taxon>Phaffomycetaceae</taxon>
        <taxon>Cyberlindnera</taxon>
    </lineage>
</organism>
<evidence type="ECO:0000256" key="1">
    <source>
        <dbReference type="ARBA" id="ARBA00008306"/>
    </source>
</evidence>
<evidence type="ECO:0000313" key="5">
    <source>
        <dbReference type="EMBL" id="CDR47107.1"/>
    </source>
</evidence>
<feature type="domain" description="DUF155" evidence="4">
    <location>
        <begin position="187"/>
        <end position="359"/>
    </location>
</feature>
<accession>A0A061BAX8</accession>
<keyword evidence="3" id="KW-1133">Transmembrane helix</keyword>
<keyword evidence="3" id="KW-0472">Membrane</keyword>
<sequence>MTDNTSETDRLLPPGTEAQPVTSPTPTSTAPSLQQYASRPKSQSQRASLPDVKVGAQRTSRTTHKLKILPEEPIPDGIDVGDVYSQVNRIKDTPARRDAERLGKNQRSLLPRVTSYCTAGSYKMKDVHRWLKENKRIHDSHPKLFDECLYSPFVYKDWRGDKRMDKDLIRLDDEGGEITIDDRHTDVFLFEYGVVVFWGFTLREEQAFLADLAKFETEKLAQEDVQIEEFNYYITKSYQPRIYNDFITLRDGSNYMIKLSISHAISQSVKISLFEELVDNTIEDTQDIPQQIASAGKVGMTKDEIMKSIGELFILRININLHGSVLDSPEIMWAEPQLEPIYQATRGYLEINQRVALLNQRLEVISDLLQMLKEQLGHSNEEYLEFIVIILVGVEVLVSVINIIVDIIADLK</sequence>
<dbReference type="AlphaFoldDB" id="A0A061BAX8"/>
<feature type="region of interest" description="Disordered" evidence="2">
    <location>
        <begin position="1"/>
        <end position="60"/>
    </location>
</feature>
<dbReference type="PANTHER" id="PTHR16255:SF15">
    <property type="entry name" value="SPORULATION PROTEIN RMD1"/>
    <property type="match status" value="1"/>
</dbReference>
<comment type="similarity">
    <text evidence="1">Belongs to the RMD1/sif2 family.</text>
</comment>
<dbReference type="Pfam" id="PF02582">
    <property type="entry name" value="DUF155"/>
    <property type="match status" value="1"/>
</dbReference>
<dbReference type="OrthoDB" id="18302at2759"/>
<evidence type="ECO:0000259" key="4">
    <source>
        <dbReference type="Pfam" id="PF02582"/>
    </source>
</evidence>
<reference evidence="5" key="1">
    <citation type="journal article" date="2014" name="Genome Announc.">
        <title>Genome sequence of the yeast Cyberlindnera fabianii (Hansenula fabianii).</title>
        <authorList>
            <person name="Freel K.C."/>
            <person name="Sarilar V."/>
            <person name="Neuveglise C."/>
            <person name="Devillers H."/>
            <person name="Friedrich A."/>
            <person name="Schacherer J."/>
        </authorList>
    </citation>
    <scope>NUCLEOTIDE SEQUENCE</scope>
    <source>
        <strain evidence="5">YJS4271</strain>
    </source>
</reference>
<dbReference type="InterPro" id="IPR003734">
    <property type="entry name" value="DUF155"/>
</dbReference>
<feature type="compositionally biased region" description="Low complexity" evidence="2">
    <location>
        <begin position="20"/>
        <end position="32"/>
    </location>
</feature>
<dbReference type="PANTHER" id="PTHR16255">
    <property type="entry name" value="REQUIRED FOR MEIOTIC NUCLEAR DIVISION PROTEIN 1 HOMOLOG"/>
    <property type="match status" value="1"/>
</dbReference>
<proteinExistence type="inferred from homology"/>
<feature type="transmembrane region" description="Helical" evidence="3">
    <location>
        <begin position="386"/>
        <end position="409"/>
    </location>
</feature>
<keyword evidence="3" id="KW-0812">Transmembrane</keyword>
<name>A0A061BAX8_CYBFA</name>
<dbReference type="PhylomeDB" id="A0A061BAX8"/>
<evidence type="ECO:0000256" key="2">
    <source>
        <dbReference type="SAM" id="MobiDB-lite"/>
    </source>
</evidence>
<dbReference type="InterPro" id="IPR051624">
    <property type="entry name" value="RMD1/Sad1-interacting"/>
</dbReference>
<feature type="compositionally biased region" description="Polar residues" evidence="2">
    <location>
        <begin position="33"/>
        <end position="47"/>
    </location>
</feature>
<gene>
    <name evidence="5" type="ORF">CYFA0S_28e00914g</name>
</gene>
<protein>
    <submittedName>
        <fullName evidence="5">CYFA0S28e00914g1_1</fullName>
    </submittedName>
</protein>
<dbReference type="EMBL" id="LK052913">
    <property type="protein sequence ID" value="CDR47107.1"/>
    <property type="molecule type" value="Genomic_DNA"/>
</dbReference>
<dbReference type="GO" id="GO:0005739">
    <property type="term" value="C:mitochondrion"/>
    <property type="evidence" value="ECO:0007669"/>
    <property type="project" value="UniProtKB-ARBA"/>
</dbReference>
<dbReference type="VEuPathDB" id="FungiDB:BON22_4658"/>
<evidence type="ECO:0000256" key="3">
    <source>
        <dbReference type="SAM" id="Phobius"/>
    </source>
</evidence>